<feature type="transmembrane region" description="Helical" evidence="1">
    <location>
        <begin position="357"/>
        <end position="376"/>
    </location>
</feature>
<feature type="transmembrane region" description="Helical" evidence="1">
    <location>
        <begin position="81"/>
        <end position="103"/>
    </location>
</feature>
<keyword evidence="1" id="KW-0472">Membrane</keyword>
<evidence type="ECO:0000256" key="1">
    <source>
        <dbReference type="SAM" id="Phobius"/>
    </source>
</evidence>
<dbReference type="InterPro" id="IPR021280">
    <property type="entry name" value="TMEM260-like"/>
</dbReference>
<evidence type="ECO:0000313" key="3">
    <source>
        <dbReference type="Proteomes" id="UP001530293"/>
    </source>
</evidence>
<dbReference type="PANTHER" id="PTHR16214:SF3">
    <property type="entry name" value="TRANSMEMBRANE PROTEIN 260"/>
    <property type="match status" value="1"/>
</dbReference>
<feature type="transmembrane region" description="Helical" evidence="1">
    <location>
        <begin position="221"/>
        <end position="244"/>
    </location>
</feature>
<gene>
    <name evidence="2" type="ORF">ACHAWU_001491</name>
</gene>
<sequence length="753" mass="84613">MPSRKESSFDTSVSILTAAIAFAIYASTASDSIAGGDAGELVAEGCALGTSHPPGYPLYTIIVYLVTSLGKQFAPSQTPAYIVNITSCAFGSISSGLISAVVCKLTKHTNSKAAKQDELNLENVTRCSAALAAGLMSAFSPLMWQYNTSAEVFALHNMFVSLIVYVLVIYSSNVNSMSIIYLGAFICGLALTNQHTAILLIMPVVGYVFYTSSIMIKPRLLMTSAASFLVGISSYSLLPLLAIYRPHAGSWGEVTTVRGFIHHLLRRDYGTMRLYSGDDTKSEGMNERILSWASDFVFHQLSRSSLIVLLTLGIISGLQMLLGTGRDSRALKQNKTKRVNTQSRAKGKHPFGVWTRFWMHPNILVYILLGIGLYKIIACSPNKSTQRIAAAVVLVLPCSTYWQNRSVSDQSSNRYFRKYASSILDTLPSHSFLLINYDQQWTSVRYLQSCEGVRNDITSINLSMMTFEWWKTKHALYDNVQFPGTHYTRGNTLPWLNGGFTFSEFIDANSDNFGTNIFIGGRLNFEDPAFLDKYEEEPFGLVRRIQKRDPRSKSAESYRLDSLETWRVVSKHLSSNLPCEEEYPETTWESTVHREFFDHLVSRSTYLLDLALKQDAHAEKGMPHKVVLPSIAEAAAWLELAQSWDTKSYARQSSMKKNLGLAYMNIVRSKEVRYPDVEDIFGDDTDGEGRRHRQNWWKGMSDGDDNWKTWATTRWKSEWEAFLDLESSKAEPGYVQIKNIYESVVKSSRRSTN</sequence>
<name>A0ABD3MKY8_9STRA</name>
<proteinExistence type="predicted"/>
<organism evidence="2 3">
    <name type="scientific">Discostella pseudostelligera</name>
    <dbReference type="NCBI Taxonomy" id="259834"/>
    <lineage>
        <taxon>Eukaryota</taxon>
        <taxon>Sar</taxon>
        <taxon>Stramenopiles</taxon>
        <taxon>Ochrophyta</taxon>
        <taxon>Bacillariophyta</taxon>
        <taxon>Coscinodiscophyceae</taxon>
        <taxon>Thalassiosirophycidae</taxon>
        <taxon>Stephanodiscales</taxon>
        <taxon>Stephanodiscaceae</taxon>
        <taxon>Discostella</taxon>
    </lineage>
</organism>
<keyword evidence="1" id="KW-0812">Transmembrane</keyword>
<feature type="transmembrane region" description="Helical" evidence="1">
    <location>
        <begin position="124"/>
        <end position="146"/>
    </location>
</feature>
<dbReference type="AlphaFoldDB" id="A0ABD3MKY8"/>
<dbReference type="EMBL" id="JALLBG020000103">
    <property type="protein sequence ID" value="KAL3764583.1"/>
    <property type="molecule type" value="Genomic_DNA"/>
</dbReference>
<reference evidence="2 3" key="1">
    <citation type="submission" date="2024-10" db="EMBL/GenBank/DDBJ databases">
        <title>Updated reference genomes for cyclostephanoid diatoms.</title>
        <authorList>
            <person name="Roberts W.R."/>
            <person name="Alverson A.J."/>
        </authorList>
    </citation>
    <scope>NUCLEOTIDE SEQUENCE [LARGE SCALE GENOMIC DNA]</scope>
    <source>
        <strain evidence="2 3">AJA232-27</strain>
    </source>
</reference>
<keyword evidence="3" id="KW-1185">Reference proteome</keyword>
<feature type="transmembrane region" description="Helical" evidence="1">
    <location>
        <begin position="182"/>
        <end position="209"/>
    </location>
</feature>
<protein>
    <recommendedName>
        <fullName evidence="4">DUF2723 domain-containing protein</fullName>
    </recommendedName>
</protein>
<dbReference type="PANTHER" id="PTHR16214">
    <property type="entry name" value="TRANSMEMBRANE PROTEIN 260"/>
    <property type="match status" value="1"/>
</dbReference>
<comment type="caution">
    <text evidence="2">The sequence shown here is derived from an EMBL/GenBank/DDBJ whole genome shotgun (WGS) entry which is preliminary data.</text>
</comment>
<dbReference type="Proteomes" id="UP001530293">
    <property type="component" value="Unassembled WGS sequence"/>
</dbReference>
<dbReference type="Pfam" id="PF11028">
    <property type="entry name" value="TMEM260-like"/>
    <property type="match status" value="1"/>
</dbReference>
<feature type="transmembrane region" description="Helical" evidence="1">
    <location>
        <begin position="306"/>
        <end position="325"/>
    </location>
</feature>
<evidence type="ECO:0008006" key="4">
    <source>
        <dbReference type="Google" id="ProtNLM"/>
    </source>
</evidence>
<feature type="transmembrane region" description="Helical" evidence="1">
    <location>
        <begin position="152"/>
        <end position="170"/>
    </location>
</feature>
<accession>A0ABD3MKY8</accession>
<keyword evidence="1" id="KW-1133">Transmembrane helix</keyword>
<dbReference type="InterPro" id="IPR052724">
    <property type="entry name" value="GT117_domain-containing"/>
</dbReference>
<evidence type="ECO:0000313" key="2">
    <source>
        <dbReference type="EMBL" id="KAL3764583.1"/>
    </source>
</evidence>